<proteinExistence type="predicted"/>
<dbReference type="EMBL" id="NBSK02000004">
    <property type="protein sequence ID" value="KAJ0211009.1"/>
    <property type="molecule type" value="Genomic_DNA"/>
</dbReference>
<evidence type="ECO:0008006" key="3">
    <source>
        <dbReference type="Google" id="ProtNLM"/>
    </source>
</evidence>
<name>A0A9R1XIA6_LACSA</name>
<evidence type="ECO:0000313" key="2">
    <source>
        <dbReference type="Proteomes" id="UP000235145"/>
    </source>
</evidence>
<evidence type="ECO:0000313" key="1">
    <source>
        <dbReference type="EMBL" id="KAJ0211009.1"/>
    </source>
</evidence>
<comment type="caution">
    <text evidence="1">The sequence shown here is derived from an EMBL/GenBank/DDBJ whole genome shotgun (WGS) entry which is preliminary data.</text>
</comment>
<organism evidence="1 2">
    <name type="scientific">Lactuca sativa</name>
    <name type="common">Garden lettuce</name>
    <dbReference type="NCBI Taxonomy" id="4236"/>
    <lineage>
        <taxon>Eukaryota</taxon>
        <taxon>Viridiplantae</taxon>
        <taxon>Streptophyta</taxon>
        <taxon>Embryophyta</taxon>
        <taxon>Tracheophyta</taxon>
        <taxon>Spermatophyta</taxon>
        <taxon>Magnoliopsida</taxon>
        <taxon>eudicotyledons</taxon>
        <taxon>Gunneridae</taxon>
        <taxon>Pentapetalae</taxon>
        <taxon>asterids</taxon>
        <taxon>campanulids</taxon>
        <taxon>Asterales</taxon>
        <taxon>Asteraceae</taxon>
        <taxon>Cichorioideae</taxon>
        <taxon>Cichorieae</taxon>
        <taxon>Lactucinae</taxon>
        <taxon>Lactuca</taxon>
    </lineage>
</organism>
<protein>
    <recommendedName>
        <fullName evidence="3">SWIM-type domain-containing protein</fullName>
    </recommendedName>
</protein>
<dbReference type="AlphaFoldDB" id="A0A9R1XIA6"/>
<sequence length="85" mass="10018">MFDQYMANLNEKTCSCRYSEKTWIIYKHVVAAIWEHIQNGEKKHKTLNTRAMYSNKIDPINGRNMWPRSICPTTLLGPKHHIKVS</sequence>
<gene>
    <name evidence="1" type="ORF">LSAT_V11C400204110</name>
</gene>
<keyword evidence="2" id="KW-1185">Reference proteome</keyword>
<accession>A0A9R1XIA6</accession>
<reference evidence="1 2" key="1">
    <citation type="journal article" date="2017" name="Nat. Commun.">
        <title>Genome assembly with in vitro proximity ligation data and whole-genome triplication in lettuce.</title>
        <authorList>
            <person name="Reyes-Chin-Wo S."/>
            <person name="Wang Z."/>
            <person name="Yang X."/>
            <person name="Kozik A."/>
            <person name="Arikit S."/>
            <person name="Song C."/>
            <person name="Xia L."/>
            <person name="Froenicke L."/>
            <person name="Lavelle D.O."/>
            <person name="Truco M.J."/>
            <person name="Xia R."/>
            <person name="Zhu S."/>
            <person name="Xu C."/>
            <person name="Xu H."/>
            <person name="Xu X."/>
            <person name="Cox K."/>
            <person name="Korf I."/>
            <person name="Meyers B.C."/>
            <person name="Michelmore R.W."/>
        </authorList>
    </citation>
    <scope>NUCLEOTIDE SEQUENCE [LARGE SCALE GENOMIC DNA]</scope>
    <source>
        <strain evidence="2">cv. Salinas</strain>
        <tissue evidence="1">Seedlings</tissue>
    </source>
</reference>
<dbReference type="Proteomes" id="UP000235145">
    <property type="component" value="Unassembled WGS sequence"/>
</dbReference>